<proteinExistence type="predicted"/>
<reference evidence="2 3" key="1">
    <citation type="journal article" date="2023" name="bioRxiv">
        <title>Conserved and derived expression patterns and positive selection on dental genes reveal complex evolutionary context of ever-growing rodent molars.</title>
        <authorList>
            <person name="Calamari Z.T."/>
            <person name="Song A."/>
            <person name="Cohen E."/>
            <person name="Akter M."/>
            <person name="Roy R.D."/>
            <person name="Hallikas O."/>
            <person name="Christensen M.M."/>
            <person name="Li P."/>
            <person name="Marangoni P."/>
            <person name="Jernvall J."/>
            <person name="Klein O.D."/>
        </authorList>
    </citation>
    <scope>NUCLEOTIDE SEQUENCE [LARGE SCALE GENOMIC DNA]</scope>
    <source>
        <strain evidence="2">V071</strain>
    </source>
</reference>
<protein>
    <submittedName>
        <fullName evidence="2">Uncharacterized protein</fullName>
    </submittedName>
</protein>
<feature type="non-terminal residue" evidence="2">
    <location>
        <position position="148"/>
    </location>
</feature>
<accession>A0AAW0H8G7</accession>
<sequence>MISVPEFLLTFHGRTPGTPRENVFLDIQGKINHTPPKRSAKAALHKAPRRAWHLPTRSAKTAPHEAPRQGQHQGLLRDSTESPQRPGSQCIRKKTGPHRCHHRLKKSPRKVTTTDRLHWPAVPSRTPGSCWTWGPAFRASPLRMTLLL</sequence>
<feature type="compositionally biased region" description="Basic residues" evidence="1">
    <location>
        <begin position="91"/>
        <end position="109"/>
    </location>
</feature>
<comment type="caution">
    <text evidence="2">The sequence shown here is derived from an EMBL/GenBank/DDBJ whole genome shotgun (WGS) entry which is preliminary data.</text>
</comment>
<gene>
    <name evidence="2" type="ORF">U0070_011509</name>
</gene>
<dbReference type="EMBL" id="JBBHLL010000791">
    <property type="protein sequence ID" value="KAK7797675.1"/>
    <property type="molecule type" value="Genomic_DNA"/>
</dbReference>
<feature type="region of interest" description="Disordered" evidence="1">
    <location>
        <begin position="31"/>
        <end position="113"/>
    </location>
</feature>
<evidence type="ECO:0000313" key="2">
    <source>
        <dbReference type="EMBL" id="KAK7797675.1"/>
    </source>
</evidence>
<dbReference type="AlphaFoldDB" id="A0AAW0H8G7"/>
<evidence type="ECO:0000313" key="3">
    <source>
        <dbReference type="Proteomes" id="UP001488838"/>
    </source>
</evidence>
<dbReference type="Proteomes" id="UP001488838">
    <property type="component" value="Unassembled WGS sequence"/>
</dbReference>
<organism evidence="2 3">
    <name type="scientific">Myodes glareolus</name>
    <name type="common">Bank vole</name>
    <name type="synonym">Clethrionomys glareolus</name>
    <dbReference type="NCBI Taxonomy" id="447135"/>
    <lineage>
        <taxon>Eukaryota</taxon>
        <taxon>Metazoa</taxon>
        <taxon>Chordata</taxon>
        <taxon>Craniata</taxon>
        <taxon>Vertebrata</taxon>
        <taxon>Euteleostomi</taxon>
        <taxon>Mammalia</taxon>
        <taxon>Eutheria</taxon>
        <taxon>Euarchontoglires</taxon>
        <taxon>Glires</taxon>
        <taxon>Rodentia</taxon>
        <taxon>Myomorpha</taxon>
        <taxon>Muroidea</taxon>
        <taxon>Cricetidae</taxon>
        <taxon>Arvicolinae</taxon>
        <taxon>Myodes</taxon>
    </lineage>
</organism>
<feature type="compositionally biased region" description="Basic residues" evidence="1">
    <location>
        <begin position="35"/>
        <end position="52"/>
    </location>
</feature>
<name>A0AAW0H8G7_MYOGA</name>
<keyword evidence="3" id="KW-1185">Reference proteome</keyword>
<evidence type="ECO:0000256" key="1">
    <source>
        <dbReference type="SAM" id="MobiDB-lite"/>
    </source>
</evidence>